<accession>A0A6I5L4N9</accession>
<evidence type="ECO:0000313" key="4">
    <source>
        <dbReference type="Proteomes" id="UP000468707"/>
    </source>
</evidence>
<comment type="caution">
    <text evidence="3">The sequence shown here is derived from an EMBL/GenBank/DDBJ whole genome shotgun (WGS) entry which is preliminary data.</text>
</comment>
<reference evidence="3 4" key="1">
    <citation type="submission" date="2020-01" db="EMBL/GenBank/DDBJ databases">
        <title>Muricauda sediminis sp.nov. 40Bstr401.</title>
        <authorList>
            <person name="Xue Z."/>
            <person name="Zhu S."/>
            <person name="Ren N."/>
            <person name="Chen T."/>
            <person name="Chen X."/>
            <person name="Chen J."/>
            <person name="Yang J."/>
        </authorList>
    </citation>
    <scope>NUCLEOTIDE SEQUENCE [LARGE SCALE GENOMIC DNA]</scope>
    <source>
        <strain evidence="3 4">40Bstr401</strain>
    </source>
</reference>
<dbReference type="Proteomes" id="UP000468707">
    <property type="component" value="Unassembled WGS sequence"/>
</dbReference>
<feature type="transmembrane region" description="Helical" evidence="1">
    <location>
        <begin position="20"/>
        <end position="42"/>
    </location>
</feature>
<protein>
    <recommendedName>
        <fullName evidence="2">2TM domain-containing protein</fullName>
    </recommendedName>
</protein>
<feature type="domain" description="2TM" evidence="2">
    <location>
        <begin position="9"/>
        <end position="101"/>
    </location>
</feature>
<organism evidence="3 4">
    <name type="scientific">Flagellimonas sediminis</name>
    <dbReference type="NCBI Taxonomy" id="2696468"/>
    <lineage>
        <taxon>Bacteria</taxon>
        <taxon>Pseudomonadati</taxon>
        <taxon>Bacteroidota</taxon>
        <taxon>Flavobacteriia</taxon>
        <taxon>Flavobacteriales</taxon>
        <taxon>Flavobacteriaceae</taxon>
        <taxon>Flagellimonas</taxon>
    </lineage>
</organism>
<sequence>MEVYNSYEVAKKKVGAIKGFYAHVALFIFISVLMLSAKGAILDVMAEKNKEADPNFVEWLDWNIIAVILIWAAVIFVQGLVVFGRPFIKKWEKRKIEAYLERDKNETFL</sequence>
<evidence type="ECO:0000313" key="3">
    <source>
        <dbReference type="EMBL" id="NDV43880.1"/>
    </source>
</evidence>
<evidence type="ECO:0000259" key="2">
    <source>
        <dbReference type="Pfam" id="PF13239"/>
    </source>
</evidence>
<dbReference type="InterPro" id="IPR025698">
    <property type="entry name" value="2TM_dom"/>
</dbReference>
<feature type="transmembrane region" description="Helical" evidence="1">
    <location>
        <begin position="62"/>
        <end position="84"/>
    </location>
</feature>
<dbReference type="Pfam" id="PF13239">
    <property type="entry name" value="2TM"/>
    <property type="match status" value="1"/>
</dbReference>
<gene>
    <name evidence="3" type="ORF">GTK07_11140</name>
</gene>
<proteinExistence type="predicted"/>
<name>A0A6I5L4N9_9FLAO</name>
<keyword evidence="1" id="KW-0472">Membrane</keyword>
<keyword evidence="1" id="KW-1133">Transmembrane helix</keyword>
<dbReference type="RefSeq" id="WP_163635326.1">
    <property type="nucleotide sequence ID" value="NZ_JAAAMI010000005.1"/>
</dbReference>
<keyword evidence="4" id="KW-1185">Reference proteome</keyword>
<dbReference type="AlphaFoldDB" id="A0A6I5L4N9"/>
<keyword evidence="1" id="KW-0812">Transmembrane</keyword>
<evidence type="ECO:0000256" key="1">
    <source>
        <dbReference type="SAM" id="Phobius"/>
    </source>
</evidence>
<dbReference type="EMBL" id="JAAAMI010000005">
    <property type="protein sequence ID" value="NDV43880.1"/>
    <property type="molecule type" value="Genomic_DNA"/>
</dbReference>